<gene>
    <name evidence="1" type="ORF">PMAYCL1PPCAC_31906</name>
</gene>
<reference evidence="2" key="1">
    <citation type="submission" date="2022-10" db="EMBL/GenBank/DDBJ databases">
        <title>Genome assembly of Pristionchus species.</title>
        <authorList>
            <person name="Yoshida K."/>
            <person name="Sommer R.J."/>
        </authorList>
    </citation>
    <scope>NUCLEOTIDE SEQUENCE [LARGE SCALE GENOMIC DNA]</scope>
    <source>
        <strain evidence="2">RS5460</strain>
    </source>
</reference>
<dbReference type="EMBL" id="BTRK01000006">
    <property type="protein sequence ID" value="GMR61711.1"/>
    <property type="molecule type" value="Genomic_DNA"/>
</dbReference>
<comment type="caution">
    <text evidence="1">The sequence shown here is derived from an EMBL/GenBank/DDBJ whole genome shotgun (WGS) entry which is preliminary data.</text>
</comment>
<evidence type="ECO:0000313" key="2">
    <source>
        <dbReference type="Proteomes" id="UP001328107"/>
    </source>
</evidence>
<dbReference type="AlphaFoldDB" id="A0AAN5IFV1"/>
<protein>
    <recommendedName>
        <fullName evidence="3">MULE transposase domain-containing protein</fullName>
    </recommendedName>
</protein>
<evidence type="ECO:0008006" key="3">
    <source>
        <dbReference type="Google" id="ProtNLM"/>
    </source>
</evidence>
<organism evidence="1 2">
    <name type="scientific">Pristionchus mayeri</name>
    <dbReference type="NCBI Taxonomy" id="1317129"/>
    <lineage>
        <taxon>Eukaryota</taxon>
        <taxon>Metazoa</taxon>
        <taxon>Ecdysozoa</taxon>
        <taxon>Nematoda</taxon>
        <taxon>Chromadorea</taxon>
        <taxon>Rhabditida</taxon>
        <taxon>Rhabditina</taxon>
        <taxon>Diplogasteromorpha</taxon>
        <taxon>Diplogasteroidea</taxon>
        <taxon>Neodiplogasteridae</taxon>
        <taxon>Pristionchus</taxon>
    </lineage>
</organism>
<dbReference type="Gene3D" id="2.20.25.240">
    <property type="match status" value="1"/>
</dbReference>
<dbReference type="Proteomes" id="UP001328107">
    <property type="component" value="Unassembled WGS sequence"/>
</dbReference>
<keyword evidence="2" id="KW-1185">Reference proteome</keyword>
<sequence length="457" mass="51945">MGRGHVNAPIALHGYTYHAKKVCPDGSRFVYCSERKRKNCTVYGHLRPNGELSTKGEHTHEPDPDSVLIQQRRHELRELARNGSQPKSAFTQARAGLTDQDRDLLGSDDKLRSVFRRARPKDADSCVADTTPYSIQGKFAETEGGEQFLYFDSGSEDAKRMVIFASDAQLQMLSQSERITFDSSFASAPEPYGSMFTIHCEVGDRFHLAVAALFRDGPDTRTHEDYERVLAEIVKHPLLATWTPIEAHADFEEASRQAFNRFFPELKIRLCLFHHNQSLLKKVRSFEERFLNGKNTECYHRLRVLPYLDPASIERALLEIEQDAPEPCQTLIEFVRETYVGNQNSPPRFLPTEWSIYEWIVAGKPRTNESQESFHAQFNEAANADKLAVRRVRMSKIIAILKAEEENARQFCSGATIEAPFSKWSRKTAADIAIITALSSILPHLQVLDAIIDETRT</sequence>
<name>A0AAN5IFV1_9BILA</name>
<evidence type="ECO:0000313" key="1">
    <source>
        <dbReference type="EMBL" id="GMR61711.1"/>
    </source>
</evidence>
<proteinExistence type="predicted"/>
<accession>A0AAN5IFV1</accession>